<evidence type="ECO:0000313" key="3">
    <source>
        <dbReference type="EnsemblPlants" id="QL04p044053:mrna:CDS:1"/>
    </source>
</evidence>
<feature type="region of interest" description="Disordered" evidence="1">
    <location>
        <begin position="71"/>
        <end position="102"/>
    </location>
</feature>
<keyword evidence="4" id="KW-1185">Reference proteome</keyword>
<dbReference type="Pfam" id="PF04212">
    <property type="entry name" value="MIT"/>
    <property type="match status" value="1"/>
</dbReference>
<dbReference type="InParanoid" id="A0A7N2R357"/>
<protein>
    <recommendedName>
        <fullName evidence="2">MIT domain-containing protein</fullName>
    </recommendedName>
</protein>
<dbReference type="InterPro" id="IPR007330">
    <property type="entry name" value="MIT_dom"/>
</dbReference>
<sequence>MYSNFKEHVKEFVKQVVQEDDAGNYSKAFLLYMNALEYFMTHLKYEKNLKTKEVITKKCMEYLKEIRAILDSGGSGPAPSDDATITSQPKTKSKGGVGKDSEDLEQAKLRAGLDTAKWSDVAGLKSARQALQEDV</sequence>
<dbReference type="Gene3D" id="1.20.58.80">
    <property type="entry name" value="Phosphotransferase system, lactose/cellobiose-type IIA subunit"/>
    <property type="match status" value="1"/>
</dbReference>
<dbReference type="Proteomes" id="UP000594261">
    <property type="component" value="Chromosome 4"/>
</dbReference>
<accession>A0A7N2R357</accession>
<dbReference type="EMBL" id="LRBV02000004">
    <property type="status" value="NOT_ANNOTATED_CDS"/>
    <property type="molecule type" value="Genomic_DNA"/>
</dbReference>
<evidence type="ECO:0000313" key="4">
    <source>
        <dbReference type="Proteomes" id="UP000594261"/>
    </source>
</evidence>
<dbReference type="AlphaFoldDB" id="A0A7N2R357"/>
<dbReference type="SMART" id="SM00745">
    <property type="entry name" value="MIT"/>
    <property type="match status" value="1"/>
</dbReference>
<dbReference type="EnsemblPlants" id="QL04p044053:mrna">
    <property type="protein sequence ID" value="QL04p044053:mrna:CDS:1"/>
    <property type="gene ID" value="QL04p044053"/>
</dbReference>
<proteinExistence type="predicted"/>
<feature type="domain" description="MIT" evidence="2">
    <location>
        <begin position="2"/>
        <end position="79"/>
    </location>
</feature>
<dbReference type="Gramene" id="QL04p044053:mrna">
    <property type="protein sequence ID" value="QL04p044053:mrna:CDS:1"/>
    <property type="gene ID" value="QL04p044053"/>
</dbReference>
<evidence type="ECO:0000256" key="1">
    <source>
        <dbReference type="SAM" id="MobiDB-lite"/>
    </source>
</evidence>
<evidence type="ECO:0000259" key="2">
    <source>
        <dbReference type="SMART" id="SM00745"/>
    </source>
</evidence>
<dbReference type="InterPro" id="IPR036181">
    <property type="entry name" value="MIT_dom_sf"/>
</dbReference>
<reference evidence="3 4" key="1">
    <citation type="journal article" date="2016" name="G3 (Bethesda)">
        <title>First Draft Assembly and Annotation of the Genome of a California Endemic Oak Quercus lobata Nee (Fagaceae).</title>
        <authorList>
            <person name="Sork V.L."/>
            <person name="Fitz-Gibbon S.T."/>
            <person name="Puiu D."/>
            <person name="Crepeau M."/>
            <person name="Gugger P.F."/>
            <person name="Sherman R."/>
            <person name="Stevens K."/>
            <person name="Langley C.H."/>
            <person name="Pellegrini M."/>
            <person name="Salzberg S.L."/>
        </authorList>
    </citation>
    <scope>NUCLEOTIDE SEQUENCE [LARGE SCALE GENOMIC DNA]</scope>
    <source>
        <strain evidence="3 4">cv. SW786</strain>
    </source>
</reference>
<organism evidence="3 4">
    <name type="scientific">Quercus lobata</name>
    <name type="common">Valley oak</name>
    <dbReference type="NCBI Taxonomy" id="97700"/>
    <lineage>
        <taxon>Eukaryota</taxon>
        <taxon>Viridiplantae</taxon>
        <taxon>Streptophyta</taxon>
        <taxon>Embryophyta</taxon>
        <taxon>Tracheophyta</taxon>
        <taxon>Spermatophyta</taxon>
        <taxon>Magnoliopsida</taxon>
        <taxon>eudicotyledons</taxon>
        <taxon>Gunneridae</taxon>
        <taxon>Pentapetalae</taxon>
        <taxon>rosids</taxon>
        <taxon>fabids</taxon>
        <taxon>Fagales</taxon>
        <taxon>Fagaceae</taxon>
        <taxon>Quercus</taxon>
    </lineage>
</organism>
<dbReference type="SUPFAM" id="SSF116846">
    <property type="entry name" value="MIT domain"/>
    <property type="match status" value="1"/>
</dbReference>
<reference evidence="3" key="2">
    <citation type="submission" date="2021-01" db="UniProtKB">
        <authorList>
            <consortium name="EnsemblPlants"/>
        </authorList>
    </citation>
    <scope>IDENTIFICATION</scope>
</reference>
<name>A0A7N2R357_QUELO</name>